<gene>
    <name evidence="2" type="ORF">MM415B06518_0006</name>
</gene>
<name>A0A6M3LUG3_9ZZZZ</name>
<proteinExistence type="predicted"/>
<organism evidence="2">
    <name type="scientific">viral metagenome</name>
    <dbReference type="NCBI Taxonomy" id="1070528"/>
    <lineage>
        <taxon>unclassified sequences</taxon>
        <taxon>metagenomes</taxon>
        <taxon>organismal metagenomes</taxon>
    </lineage>
</organism>
<feature type="region of interest" description="Disordered" evidence="1">
    <location>
        <begin position="73"/>
        <end position="92"/>
    </location>
</feature>
<protein>
    <submittedName>
        <fullName evidence="2">Uncharacterized protein</fullName>
    </submittedName>
</protein>
<evidence type="ECO:0000313" key="2">
    <source>
        <dbReference type="EMBL" id="QJA97194.1"/>
    </source>
</evidence>
<dbReference type="AlphaFoldDB" id="A0A6M3LUG3"/>
<sequence length="92" mass="10721">MTQGITYRIVDGVRYRCRDVGCDDFARAKRNRLIVSEELFTTFYKQLEYWLAHSPRSSRMPSWISLGSLPQVGSRDWKDHGGEQGGMYELED</sequence>
<accession>A0A6M3LUG3</accession>
<evidence type="ECO:0000256" key="1">
    <source>
        <dbReference type="SAM" id="MobiDB-lite"/>
    </source>
</evidence>
<dbReference type="EMBL" id="MT143471">
    <property type="protein sequence ID" value="QJA97194.1"/>
    <property type="molecule type" value="Genomic_DNA"/>
</dbReference>
<reference evidence="2" key="1">
    <citation type="submission" date="2020-03" db="EMBL/GenBank/DDBJ databases">
        <title>The deep terrestrial virosphere.</title>
        <authorList>
            <person name="Holmfeldt K."/>
            <person name="Nilsson E."/>
            <person name="Simone D."/>
            <person name="Lopez-Fernandez M."/>
            <person name="Wu X."/>
            <person name="de Brujin I."/>
            <person name="Lundin D."/>
            <person name="Andersson A."/>
            <person name="Bertilsson S."/>
            <person name="Dopson M."/>
        </authorList>
    </citation>
    <scope>NUCLEOTIDE SEQUENCE</scope>
    <source>
        <strain evidence="2">MM415B06518</strain>
    </source>
</reference>